<protein>
    <submittedName>
        <fullName evidence="2">Uncharacterized protein</fullName>
    </submittedName>
</protein>
<dbReference type="Proteomes" id="UP000016932">
    <property type="component" value="Unassembled WGS sequence"/>
</dbReference>
<dbReference type="GeneID" id="19336785"/>
<dbReference type="EMBL" id="KB446574">
    <property type="protein sequence ID" value="EME76829.1"/>
    <property type="molecule type" value="Genomic_DNA"/>
</dbReference>
<feature type="region of interest" description="Disordered" evidence="1">
    <location>
        <begin position="127"/>
        <end position="157"/>
    </location>
</feature>
<dbReference type="VEuPathDB" id="FungiDB:MYCFIDRAFT_209418"/>
<name>M2ZCJ7_PSEFD</name>
<evidence type="ECO:0000256" key="1">
    <source>
        <dbReference type="SAM" id="MobiDB-lite"/>
    </source>
</evidence>
<reference evidence="2 3" key="1">
    <citation type="journal article" date="2012" name="PLoS Pathog.">
        <title>Diverse lifestyles and strategies of plant pathogenesis encoded in the genomes of eighteen Dothideomycetes fungi.</title>
        <authorList>
            <person name="Ohm R.A."/>
            <person name="Feau N."/>
            <person name="Henrissat B."/>
            <person name="Schoch C.L."/>
            <person name="Horwitz B.A."/>
            <person name="Barry K.W."/>
            <person name="Condon B.J."/>
            <person name="Copeland A.C."/>
            <person name="Dhillon B."/>
            <person name="Glaser F."/>
            <person name="Hesse C.N."/>
            <person name="Kosti I."/>
            <person name="LaButti K."/>
            <person name="Lindquist E.A."/>
            <person name="Lucas S."/>
            <person name="Salamov A.A."/>
            <person name="Bradshaw R.E."/>
            <person name="Ciuffetti L."/>
            <person name="Hamelin R.C."/>
            <person name="Kema G.H.J."/>
            <person name="Lawrence C."/>
            <person name="Scott J.A."/>
            <person name="Spatafora J.W."/>
            <person name="Turgeon B.G."/>
            <person name="de Wit P.J.G.M."/>
            <person name="Zhong S."/>
            <person name="Goodwin S.B."/>
            <person name="Grigoriev I.V."/>
        </authorList>
    </citation>
    <scope>NUCLEOTIDE SEQUENCE [LARGE SCALE GENOMIC DNA]</scope>
    <source>
        <strain evidence="2 3">CIRAD86</strain>
    </source>
</reference>
<dbReference type="HOGENOM" id="CLU_1428544_0_0_1"/>
<feature type="compositionally biased region" description="Low complexity" evidence="1">
    <location>
        <begin position="134"/>
        <end position="153"/>
    </location>
</feature>
<evidence type="ECO:0000313" key="2">
    <source>
        <dbReference type="EMBL" id="EME76829.1"/>
    </source>
</evidence>
<keyword evidence="3" id="KW-1185">Reference proteome</keyword>
<dbReference type="RefSeq" id="XP_007932606.1">
    <property type="nucleotide sequence ID" value="XM_007934415.1"/>
</dbReference>
<dbReference type="AlphaFoldDB" id="M2ZCJ7"/>
<dbReference type="KEGG" id="pfj:MYCFIDRAFT_209418"/>
<accession>M2ZCJ7</accession>
<proteinExistence type="predicted"/>
<evidence type="ECO:0000313" key="3">
    <source>
        <dbReference type="Proteomes" id="UP000016932"/>
    </source>
</evidence>
<gene>
    <name evidence="2" type="ORF">MYCFIDRAFT_209418</name>
</gene>
<sequence>MPEEAHEMTKRSYSKLSIPMPEGAHQMSRRYGVERVRDQEVLELKKRFFWPKFTPFYEKRATIINGELMPLTRLCSRRVSRACGGLSADLREHNAVLAPQRAVDVDQEHPEVHAGDEPVDDLASAPEVAASLQSQPRSARAGPSSSRPGRSAQWWTGMTMARVKDTVKSNCSDEVKTMLKLQDDEMPPDE</sequence>
<organism evidence="2 3">
    <name type="scientific">Pseudocercospora fijiensis (strain CIRAD86)</name>
    <name type="common">Black leaf streak disease fungus</name>
    <name type="synonym">Mycosphaerella fijiensis</name>
    <dbReference type="NCBI Taxonomy" id="383855"/>
    <lineage>
        <taxon>Eukaryota</taxon>
        <taxon>Fungi</taxon>
        <taxon>Dikarya</taxon>
        <taxon>Ascomycota</taxon>
        <taxon>Pezizomycotina</taxon>
        <taxon>Dothideomycetes</taxon>
        <taxon>Dothideomycetidae</taxon>
        <taxon>Mycosphaerellales</taxon>
        <taxon>Mycosphaerellaceae</taxon>
        <taxon>Pseudocercospora</taxon>
    </lineage>
</organism>